<evidence type="ECO:0000313" key="2">
    <source>
        <dbReference type="Proteomes" id="UP000287651"/>
    </source>
</evidence>
<name>A0A427A3R6_ENSVE</name>
<dbReference type="SUPFAM" id="SSF51735">
    <property type="entry name" value="NAD(P)-binding Rossmann-fold domains"/>
    <property type="match status" value="1"/>
</dbReference>
<comment type="caution">
    <text evidence="1">The sequence shown here is derived from an EMBL/GenBank/DDBJ whole genome shotgun (WGS) entry which is preliminary data.</text>
</comment>
<dbReference type="AlphaFoldDB" id="A0A427A3R6"/>
<accession>A0A427A3R6</accession>
<dbReference type="Proteomes" id="UP000287651">
    <property type="component" value="Unassembled WGS sequence"/>
</dbReference>
<protein>
    <submittedName>
        <fullName evidence="1">Uncharacterized protein</fullName>
    </submittedName>
</protein>
<organism evidence="1 2">
    <name type="scientific">Ensete ventricosum</name>
    <name type="common">Abyssinian banana</name>
    <name type="synonym">Musa ensete</name>
    <dbReference type="NCBI Taxonomy" id="4639"/>
    <lineage>
        <taxon>Eukaryota</taxon>
        <taxon>Viridiplantae</taxon>
        <taxon>Streptophyta</taxon>
        <taxon>Embryophyta</taxon>
        <taxon>Tracheophyta</taxon>
        <taxon>Spermatophyta</taxon>
        <taxon>Magnoliopsida</taxon>
        <taxon>Liliopsida</taxon>
        <taxon>Zingiberales</taxon>
        <taxon>Musaceae</taxon>
        <taxon>Ensete</taxon>
    </lineage>
</organism>
<sequence>MAGVTKKVAPFTEGGHLSKSFVVFSPTLRYSPPGQNLRPCRGPPPIRFLSSARQTWSVAGYHPPADGSSPPAAARRRLVLANSAWTTGFVCTRSLPTPLRISGILRRFGLMRKALEFADRFGRCSQKRQRADAPTSRINGSDLVLQGESGEGRRMVVVDWEAVDMLCSLEFWRMAVCWTLSLLYSHLYLLLAPRLSALFPSLLGPTPPRFPRRRFAPGPSSPIQRPLCVVTGASSGLGAAAARALAAEGYHVILGQALFAVPDYTGVLRFDRYGSVTVEFDCYKVCNG</sequence>
<dbReference type="EMBL" id="AMZH03003886">
    <property type="protein sequence ID" value="RRT70846.1"/>
    <property type="molecule type" value="Genomic_DNA"/>
</dbReference>
<dbReference type="Gene3D" id="3.40.50.720">
    <property type="entry name" value="NAD(P)-binding Rossmann-like Domain"/>
    <property type="match status" value="1"/>
</dbReference>
<evidence type="ECO:0000313" key="1">
    <source>
        <dbReference type="EMBL" id="RRT70846.1"/>
    </source>
</evidence>
<reference evidence="1 2" key="1">
    <citation type="journal article" date="2014" name="Agronomy (Basel)">
        <title>A Draft Genome Sequence for Ensete ventricosum, the Drought-Tolerant Tree Against Hunger.</title>
        <authorList>
            <person name="Harrison J."/>
            <person name="Moore K.A."/>
            <person name="Paszkiewicz K."/>
            <person name="Jones T."/>
            <person name="Grant M."/>
            <person name="Ambacheew D."/>
            <person name="Muzemil S."/>
            <person name="Studholme D.J."/>
        </authorList>
    </citation>
    <scope>NUCLEOTIDE SEQUENCE [LARGE SCALE GENOMIC DNA]</scope>
</reference>
<dbReference type="InterPro" id="IPR036291">
    <property type="entry name" value="NAD(P)-bd_dom_sf"/>
</dbReference>
<gene>
    <name evidence="1" type="ORF">B296_00026310</name>
</gene>
<proteinExistence type="predicted"/>